<dbReference type="STRING" id="500610.SAMN02799615_02764"/>
<evidence type="ECO:0000313" key="3">
    <source>
        <dbReference type="Proteomes" id="UP000199477"/>
    </source>
</evidence>
<sequence>MNRIYQTACVAACALLLSSCATIVGGKYQQVSVETKAADQGSLAAQCTLSNDRGTVSVTTPGTAKVRRSDGALDVTCQKDGTQIAQQTYHASTRGMVWGNLLFGGLIGIVVDFTNGAAHHYPDHLSVTAYNKRYDASAMHGGAPATMGSGSAAASVPPADSDLASLDHRIAPATFNAAQNLAASRQCDRALHVVMADGARSMLEANCPGGEPLHIECDSASCAAVHKE</sequence>
<keyword evidence="3" id="KW-1185">Reference proteome</keyword>
<dbReference type="RefSeq" id="WP_051548358.1">
    <property type="nucleotide sequence ID" value="NZ_FONH01000010.1"/>
</dbReference>
<dbReference type="Proteomes" id="UP000199477">
    <property type="component" value="Unassembled WGS sequence"/>
</dbReference>
<evidence type="ECO:0008006" key="4">
    <source>
        <dbReference type="Google" id="ProtNLM"/>
    </source>
</evidence>
<feature type="chain" id="PRO_5011589281" description="Lipoprotein" evidence="1">
    <location>
        <begin position="24"/>
        <end position="228"/>
    </location>
</feature>
<name>A0A1I2GU71_9GAMM</name>
<reference evidence="3" key="1">
    <citation type="submission" date="2016-10" db="EMBL/GenBank/DDBJ databases">
        <authorList>
            <person name="Varghese N."/>
            <person name="Submissions S."/>
        </authorList>
    </citation>
    <scope>NUCLEOTIDE SEQUENCE [LARGE SCALE GENOMIC DNA]</scope>
    <source>
        <strain evidence="3">UNC178MFTsu3.1</strain>
    </source>
</reference>
<dbReference type="EMBL" id="FONH01000010">
    <property type="protein sequence ID" value="SFF21484.1"/>
    <property type="molecule type" value="Genomic_DNA"/>
</dbReference>
<proteinExistence type="predicted"/>
<protein>
    <recommendedName>
        <fullName evidence="4">Lipoprotein</fullName>
    </recommendedName>
</protein>
<evidence type="ECO:0000256" key="1">
    <source>
        <dbReference type="SAM" id="SignalP"/>
    </source>
</evidence>
<feature type="signal peptide" evidence="1">
    <location>
        <begin position="1"/>
        <end position="23"/>
    </location>
</feature>
<gene>
    <name evidence="2" type="ORF">SAMN02799615_02764</name>
</gene>
<evidence type="ECO:0000313" key="2">
    <source>
        <dbReference type="EMBL" id="SFF21484.1"/>
    </source>
</evidence>
<dbReference type="PROSITE" id="PS51257">
    <property type="entry name" value="PROKAR_LIPOPROTEIN"/>
    <property type="match status" value="1"/>
</dbReference>
<keyword evidence="1" id="KW-0732">Signal</keyword>
<dbReference type="AlphaFoldDB" id="A0A1I2GU71"/>
<organism evidence="2 3">
    <name type="scientific">Dyella marensis</name>
    <dbReference type="NCBI Taxonomy" id="500610"/>
    <lineage>
        <taxon>Bacteria</taxon>
        <taxon>Pseudomonadati</taxon>
        <taxon>Pseudomonadota</taxon>
        <taxon>Gammaproteobacteria</taxon>
        <taxon>Lysobacterales</taxon>
        <taxon>Rhodanobacteraceae</taxon>
        <taxon>Dyella</taxon>
    </lineage>
</organism>
<accession>A0A1I2GU71</accession>